<dbReference type="EMBL" id="BJUW01000012">
    <property type="protein sequence ID" value="GEK87275.1"/>
    <property type="molecule type" value="Genomic_DNA"/>
</dbReference>
<dbReference type="AlphaFoldDB" id="A0A511AGJ0"/>
<proteinExistence type="predicted"/>
<dbReference type="Proteomes" id="UP000321225">
    <property type="component" value="Unassembled WGS sequence"/>
</dbReference>
<keyword evidence="1" id="KW-0812">Transmembrane</keyword>
<name>A0A511AGJ0_9MICO</name>
<keyword evidence="1" id="KW-1133">Transmembrane helix</keyword>
<reference evidence="2 3" key="1">
    <citation type="submission" date="2019-07" db="EMBL/GenBank/DDBJ databases">
        <title>Whole genome shotgun sequence of Microbacterium aerolatum NBRC 103071.</title>
        <authorList>
            <person name="Hosoyama A."/>
            <person name="Uohara A."/>
            <person name="Ohji S."/>
            <person name="Ichikawa N."/>
        </authorList>
    </citation>
    <scope>NUCLEOTIDE SEQUENCE [LARGE SCALE GENOMIC DNA]</scope>
    <source>
        <strain evidence="2 3">NBRC 103071</strain>
    </source>
</reference>
<sequence length="117" mass="12328">MLVALLVPVTVLAGEALAHVVGRTASVQRHEELGLVLVPWAVSMVPASLLVWGSDRLQRTARRSRDAVDAHRLAGNRRMLLTAWAIGFLGVACAAGTLIVVVLTGDAGARAVWEGVV</sequence>
<protein>
    <submittedName>
        <fullName evidence="2">Uncharacterized protein</fullName>
    </submittedName>
</protein>
<organism evidence="2 3">
    <name type="scientific">Microbacterium aerolatum</name>
    <dbReference type="NCBI Taxonomy" id="153731"/>
    <lineage>
        <taxon>Bacteria</taxon>
        <taxon>Bacillati</taxon>
        <taxon>Actinomycetota</taxon>
        <taxon>Actinomycetes</taxon>
        <taxon>Micrococcales</taxon>
        <taxon>Microbacteriaceae</taxon>
        <taxon>Microbacterium</taxon>
    </lineage>
</organism>
<feature type="transmembrane region" description="Helical" evidence="1">
    <location>
        <begin position="81"/>
        <end position="103"/>
    </location>
</feature>
<comment type="caution">
    <text evidence="2">The sequence shown here is derived from an EMBL/GenBank/DDBJ whole genome shotgun (WGS) entry which is preliminary data.</text>
</comment>
<evidence type="ECO:0000313" key="3">
    <source>
        <dbReference type="Proteomes" id="UP000321225"/>
    </source>
</evidence>
<evidence type="ECO:0000313" key="2">
    <source>
        <dbReference type="EMBL" id="GEK87275.1"/>
    </source>
</evidence>
<gene>
    <name evidence="2" type="ORF">MAE01_24510</name>
</gene>
<keyword evidence="3" id="KW-1185">Reference proteome</keyword>
<feature type="transmembrane region" description="Helical" evidence="1">
    <location>
        <begin position="34"/>
        <end position="53"/>
    </location>
</feature>
<evidence type="ECO:0000256" key="1">
    <source>
        <dbReference type="SAM" id="Phobius"/>
    </source>
</evidence>
<keyword evidence="1" id="KW-0472">Membrane</keyword>
<accession>A0A511AGJ0</accession>